<dbReference type="EMBL" id="CAXDID020000275">
    <property type="protein sequence ID" value="CAL6068871.1"/>
    <property type="molecule type" value="Genomic_DNA"/>
</dbReference>
<proteinExistence type="predicted"/>
<evidence type="ECO:0000313" key="3">
    <source>
        <dbReference type="EMBL" id="CAI9942899.1"/>
    </source>
</evidence>
<dbReference type="Gene3D" id="1.10.10.60">
    <property type="entry name" value="Homeodomain-like"/>
    <property type="match status" value="1"/>
</dbReference>
<evidence type="ECO:0000313" key="6">
    <source>
        <dbReference type="EMBL" id="CAL6073475.1"/>
    </source>
</evidence>
<name>A0AA86NYG0_9EUKA</name>
<dbReference type="EMBL" id="CATOUU010000424">
    <property type="protein sequence ID" value="CAI9928912.1"/>
    <property type="molecule type" value="Genomic_DNA"/>
</dbReference>
<protein>
    <recommendedName>
        <fullName evidence="1">Myb-like domain-containing protein</fullName>
    </recommendedName>
</protein>
<dbReference type="EMBL" id="CAXDID020000301">
    <property type="protein sequence ID" value="CAL6073475.1"/>
    <property type="molecule type" value="Genomic_DNA"/>
</dbReference>
<dbReference type="SMART" id="SM00717">
    <property type="entry name" value="SANT"/>
    <property type="match status" value="1"/>
</dbReference>
<dbReference type="CDD" id="cd00167">
    <property type="entry name" value="SANT"/>
    <property type="match status" value="1"/>
</dbReference>
<dbReference type="Proteomes" id="UP001642409">
    <property type="component" value="Unassembled WGS sequence"/>
</dbReference>
<reference evidence="2" key="1">
    <citation type="submission" date="2023-06" db="EMBL/GenBank/DDBJ databases">
        <authorList>
            <person name="Kurt Z."/>
        </authorList>
    </citation>
    <scope>NUCLEOTIDE SEQUENCE</scope>
</reference>
<reference evidence="4 7" key="2">
    <citation type="submission" date="2024-07" db="EMBL/GenBank/DDBJ databases">
        <authorList>
            <person name="Akdeniz Z."/>
        </authorList>
    </citation>
    <scope>NUCLEOTIDE SEQUENCE [LARGE SCALE GENOMIC DNA]</scope>
</reference>
<evidence type="ECO:0000313" key="5">
    <source>
        <dbReference type="EMBL" id="CAL6068871.1"/>
    </source>
</evidence>
<evidence type="ECO:0000259" key="1">
    <source>
        <dbReference type="SMART" id="SM00717"/>
    </source>
</evidence>
<dbReference type="AlphaFoldDB" id="A0AA86NYG0"/>
<sequence length="170" mass="20673">MQNLQMERNARTIRRWTNEEQRKFKEMTEIYRLDFRSYVQHFPGRTYTQIRMNYYNQLRKNKIVETNDIRPKENFQPVFEKLKHEEPDEEIFQQTLLKIHTESRLFSEQQANQSTQFTSPALNSAKQQLLIDPLRQAVQEQQPINDMKTIHNLINMIDEKAMQQQKQQSK</sequence>
<evidence type="ECO:0000313" key="4">
    <source>
        <dbReference type="EMBL" id="CAL6004357.1"/>
    </source>
</evidence>
<keyword evidence="7" id="KW-1185">Reference proteome</keyword>
<evidence type="ECO:0000313" key="7">
    <source>
        <dbReference type="Proteomes" id="UP001642409"/>
    </source>
</evidence>
<gene>
    <name evidence="2" type="ORF">HINF_LOCUS16557</name>
    <name evidence="4" type="ORF">HINF_LOCUS18841</name>
    <name evidence="3" type="ORF">HINF_LOCUS30544</name>
    <name evidence="5" type="ORF">HINF_LOCUS53708</name>
    <name evidence="6" type="ORF">HINF_LOCUS56119</name>
</gene>
<dbReference type="EMBL" id="CAXDID020000049">
    <property type="protein sequence ID" value="CAL6004357.1"/>
    <property type="molecule type" value="Genomic_DNA"/>
</dbReference>
<dbReference type="SUPFAM" id="SSF46689">
    <property type="entry name" value="Homeodomain-like"/>
    <property type="match status" value="1"/>
</dbReference>
<dbReference type="InterPro" id="IPR001005">
    <property type="entry name" value="SANT/Myb"/>
</dbReference>
<dbReference type="InterPro" id="IPR009057">
    <property type="entry name" value="Homeodomain-like_sf"/>
</dbReference>
<accession>A0AA86NYG0</accession>
<feature type="domain" description="Myb-like" evidence="1">
    <location>
        <begin position="12"/>
        <end position="60"/>
    </location>
</feature>
<organism evidence="2">
    <name type="scientific">Hexamita inflata</name>
    <dbReference type="NCBI Taxonomy" id="28002"/>
    <lineage>
        <taxon>Eukaryota</taxon>
        <taxon>Metamonada</taxon>
        <taxon>Diplomonadida</taxon>
        <taxon>Hexamitidae</taxon>
        <taxon>Hexamitinae</taxon>
        <taxon>Hexamita</taxon>
    </lineage>
</organism>
<comment type="caution">
    <text evidence="2">The sequence shown here is derived from an EMBL/GenBank/DDBJ whole genome shotgun (WGS) entry which is preliminary data.</text>
</comment>
<evidence type="ECO:0000313" key="2">
    <source>
        <dbReference type="EMBL" id="CAI9928912.1"/>
    </source>
</evidence>
<dbReference type="EMBL" id="CATOUU010000709">
    <property type="protein sequence ID" value="CAI9942899.1"/>
    <property type="molecule type" value="Genomic_DNA"/>
</dbReference>